<keyword evidence="2 7" id="KW-0210">Decarboxylase</keyword>
<protein>
    <recommendedName>
        <fullName evidence="5 7">Diaminopimelate decarboxylase</fullName>
        <ecNumber evidence="5 7">4.1.1.20</ecNumber>
    </recommendedName>
</protein>
<evidence type="ECO:0000256" key="7">
    <source>
        <dbReference type="RuleBase" id="RU003738"/>
    </source>
</evidence>
<dbReference type="SUPFAM" id="SSF51419">
    <property type="entry name" value="PLP-binding barrel"/>
    <property type="match status" value="1"/>
</dbReference>
<evidence type="ECO:0000256" key="2">
    <source>
        <dbReference type="ARBA" id="ARBA00022793"/>
    </source>
</evidence>
<reference evidence="10" key="1">
    <citation type="submission" date="2023-02" db="EMBL/GenBank/DDBJ databases">
        <title>Genome sequence of Hyphococcus flavus.</title>
        <authorList>
            <person name="Rong J.-C."/>
            <person name="Zhao Q."/>
            <person name="Yi M."/>
            <person name="Wu J.-Y."/>
        </authorList>
    </citation>
    <scope>NUCLEOTIDE SEQUENCE</scope>
    <source>
        <strain evidence="10">MCCC 1K03223</strain>
    </source>
</reference>
<comment type="pathway">
    <text evidence="7">Amino-acid biosynthesis; L-lysine biosynthesis via DAP pathway; L-lysine from DL-2,6-diaminopimelate: step 1/1.</text>
</comment>
<organism evidence="10 11">
    <name type="scientific">Hyphococcus flavus</name>
    <dbReference type="NCBI Taxonomy" id="1866326"/>
    <lineage>
        <taxon>Bacteria</taxon>
        <taxon>Pseudomonadati</taxon>
        <taxon>Pseudomonadota</taxon>
        <taxon>Alphaproteobacteria</taxon>
        <taxon>Parvularculales</taxon>
        <taxon>Parvularculaceae</taxon>
        <taxon>Hyphococcus</taxon>
    </lineage>
</organism>
<keyword evidence="4 7" id="KW-0456">Lyase</keyword>
<dbReference type="Gene3D" id="2.40.37.10">
    <property type="entry name" value="Lyase, Ornithine Decarboxylase, Chain A, domain 1"/>
    <property type="match status" value="1"/>
</dbReference>
<dbReference type="InterPro" id="IPR000183">
    <property type="entry name" value="Orn/DAP/Arg_de-COase"/>
</dbReference>
<dbReference type="RefSeq" id="WP_274491897.1">
    <property type="nucleotide sequence ID" value="NZ_CP118166.1"/>
</dbReference>
<feature type="active site" description="Proton donor" evidence="6">
    <location>
        <position position="411"/>
    </location>
</feature>
<evidence type="ECO:0000256" key="8">
    <source>
        <dbReference type="SAM" id="MobiDB-lite"/>
    </source>
</evidence>
<feature type="region of interest" description="Disordered" evidence="8">
    <location>
        <begin position="1"/>
        <end position="20"/>
    </location>
</feature>
<dbReference type="InterPro" id="IPR009006">
    <property type="entry name" value="Ala_racemase/Decarboxylase_C"/>
</dbReference>
<dbReference type="NCBIfam" id="TIGR01048">
    <property type="entry name" value="lysA"/>
    <property type="match status" value="1"/>
</dbReference>
<dbReference type="Gene3D" id="3.20.20.10">
    <property type="entry name" value="Alanine racemase"/>
    <property type="match status" value="1"/>
</dbReference>
<dbReference type="SUPFAM" id="SSF50621">
    <property type="entry name" value="Alanine racemase C-terminal domain-like"/>
    <property type="match status" value="1"/>
</dbReference>
<gene>
    <name evidence="10" type="primary">lysA</name>
    <name evidence="10" type="ORF">PUV54_09050</name>
</gene>
<evidence type="ECO:0000256" key="4">
    <source>
        <dbReference type="ARBA" id="ARBA00023239"/>
    </source>
</evidence>
<sequence length="486" mass="52834">MTASTSTENSRVKPNMIHGNASNIEPFSETALSLFHAAMGASDDAEINENHELTLGGTTVSELVEGFGAPLFVISETTLRSNFHRFRSAFHSCWDESVEVLYAVKANPNPVLCRILSEEGAGFDCTGYGELKLAIEYGRCPAKTTLNGSNKTQHELKLAIEAGAMIVVDVESDLSQLAYAASGMQSHVKVLIRLKAFDAELMANFESDAYPSGDGAAQVLARKKWGLGFEAAKRVIEKTKAVSQLELAGYHLHIGRLTRNADAIRANATALSTLIGDLNTATGFSPKIIDIGGGWPSDRDPEARTDKLNPFSIEDYADCVCAALREGLNRSGMKTPILWLEPGRYLVNNAGVLLTRVGCIKHDEDRCWVNVDASGEWLVLTTLHGARNLIVPTSRMERNLSLVADVVGPNCIPAVFGKDRPLPELERGEMLAVFDAGAYGESQASQFNSIPRPASVLVCRGNADLVTRRETIDDLFARYVTPERFE</sequence>
<keyword evidence="11" id="KW-1185">Reference proteome</keyword>
<keyword evidence="7" id="KW-0028">Amino-acid biosynthesis</keyword>
<dbReference type="Proteomes" id="UP001214043">
    <property type="component" value="Chromosome"/>
</dbReference>
<dbReference type="AlphaFoldDB" id="A0AAF0CEG0"/>
<evidence type="ECO:0000256" key="3">
    <source>
        <dbReference type="ARBA" id="ARBA00022898"/>
    </source>
</evidence>
<dbReference type="InterPro" id="IPR029066">
    <property type="entry name" value="PLP-binding_barrel"/>
</dbReference>
<dbReference type="PANTHER" id="PTHR43727:SF2">
    <property type="entry name" value="GROUP IV DECARBOXYLASE"/>
    <property type="match status" value="1"/>
</dbReference>
<evidence type="ECO:0000256" key="5">
    <source>
        <dbReference type="NCBIfam" id="TIGR01048"/>
    </source>
</evidence>
<dbReference type="PRINTS" id="PR01179">
    <property type="entry name" value="ODADCRBXLASE"/>
</dbReference>
<dbReference type="InterPro" id="IPR022644">
    <property type="entry name" value="De-COase2_N"/>
</dbReference>
<evidence type="ECO:0000313" key="10">
    <source>
        <dbReference type="EMBL" id="WDI30104.1"/>
    </source>
</evidence>
<dbReference type="PRINTS" id="PR01181">
    <property type="entry name" value="DAPDCRBXLASE"/>
</dbReference>
<dbReference type="EC" id="4.1.1.20" evidence="5 7"/>
<proteinExistence type="predicted"/>
<dbReference type="GO" id="GO:0009089">
    <property type="term" value="P:lysine biosynthetic process via diaminopimelate"/>
    <property type="evidence" value="ECO:0007669"/>
    <property type="project" value="UniProtKB-UniRule"/>
</dbReference>
<dbReference type="InterPro" id="IPR002986">
    <property type="entry name" value="DAP_deCOOHase_LysA"/>
</dbReference>
<evidence type="ECO:0000313" key="11">
    <source>
        <dbReference type="Proteomes" id="UP001214043"/>
    </source>
</evidence>
<dbReference type="PANTHER" id="PTHR43727">
    <property type="entry name" value="DIAMINOPIMELATE DECARBOXYLASE"/>
    <property type="match status" value="1"/>
</dbReference>
<evidence type="ECO:0000256" key="6">
    <source>
        <dbReference type="PIRSR" id="PIRSR600183-50"/>
    </source>
</evidence>
<keyword evidence="7" id="KW-0457">Lysine biosynthesis</keyword>
<feature type="domain" description="Orn/DAP/Arg decarboxylase 2 N-terminal" evidence="9">
    <location>
        <begin position="79"/>
        <end position="347"/>
    </location>
</feature>
<keyword evidence="3 6" id="KW-0663">Pyridoxal phosphate</keyword>
<accession>A0AAF0CEG0</accession>
<dbReference type="EMBL" id="CP118166">
    <property type="protein sequence ID" value="WDI30104.1"/>
    <property type="molecule type" value="Genomic_DNA"/>
</dbReference>
<dbReference type="KEGG" id="hfl:PUV54_09050"/>
<feature type="modified residue" description="N6-(pyridoxal phosphate)lysine" evidence="6">
    <location>
        <position position="105"/>
    </location>
</feature>
<dbReference type="Pfam" id="PF02784">
    <property type="entry name" value="Orn_Arg_deC_N"/>
    <property type="match status" value="1"/>
</dbReference>
<comment type="catalytic activity">
    <reaction evidence="7">
        <text>meso-2,6-diaminopimelate + H(+) = L-lysine + CO2</text>
        <dbReference type="Rhea" id="RHEA:15101"/>
        <dbReference type="ChEBI" id="CHEBI:15378"/>
        <dbReference type="ChEBI" id="CHEBI:16526"/>
        <dbReference type="ChEBI" id="CHEBI:32551"/>
        <dbReference type="ChEBI" id="CHEBI:57791"/>
        <dbReference type="EC" id="4.1.1.20"/>
    </reaction>
</comment>
<dbReference type="GO" id="GO:0008836">
    <property type="term" value="F:diaminopimelate decarboxylase activity"/>
    <property type="evidence" value="ECO:0007669"/>
    <property type="project" value="UniProtKB-UniRule"/>
</dbReference>
<name>A0AAF0CEG0_9PROT</name>
<evidence type="ECO:0000259" key="9">
    <source>
        <dbReference type="Pfam" id="PF02784"/>
    </source>
</evidence>
<comment type="cofactor">
    <cofactor evidence="1 6 7">
        <name>pyridoxal 5'-phosphate</name>
        <dbReference type="ChEBI" id="CHEBI:597326"/>
    </cofactor>
</comment>
<evidence type="ECO:0000256" key="1">
    <source>
        <dbReference type="ARBA" id="ARBA00001933"/>
    </source>
</evidence>